<protein>
    <submittedName>
        <fullName evidence="2">ACB domain-containing protein</fullName>
    </submittedName>
</protein>
<dbReference type="WBParaSite" id="PgB04_g163_t01">
    <property type="protein sequence ID" value="PgB04_g163_t01"/>
    <property type="gene ID" value="PgB04_g163"/>
</dbReference>
<dbReference type="Proteomes" id="UP000887569">
    <property type="component" value="Unplaced"/>
</dbReference>
<accession>A0A914ZI29</accession>
<evidence type="ECO:0000313" key="1">
    <source>
        <dbReference type="Proteomes" id="UP000887569"/>
    </source>
</evidence>
<keyword evidence="1" id="KW-1185">Reference proteome</keyword>
<dbReference type="AlphaFoldDB" id="A0A914ZI29"/>
<proteinExistence type="predicted"/>
<name>A0A914ZI29_PARUN</name>
<organism evidence="1 2">
    <name type="scientific">Parascaris univalens</name>
    <name type="common">Nematode worm</name>
    <dbReference type="NCBI Taxonomy" id="6257"/>
    <lineage>
        <taxon>Eukaryota</taxon>
        <taxon>Metazoa</taxon>
        <taxon>Ecdysozoa</taxon>
        <taxon>Nematoda</taxon>
        <taxon>Chromadorea</taxon>
        <taxon>Rhabditida</taxon>
        <taxon>Spirurina</taxon>
        <taxon>Ascaridomorpha</taxon>
        <taxon>Ascaridoidea</taxon>
        <taxon>Ascarididae</taxon>
        <taxon>Parascaris</taxon>
    </lineage>
</organism>
<evidence type="ECO:0000313" key="2">
    <source>
        <dbReference type="WBParaSite" id="PgB04_g163_t01"/>
    </source>
</evidence>
<reference evidence="2" key="1">
    <citation type="submission" date="2022-11" db="UniProtKB">
        <authorList>
            <consortium name="WormBaseParasite"/>
        </authorList>
    </citation>
    <scope>IDENTIFICATION</scope>
</reference>
<sequence length="52" mass="6296">MRSCYFIRSINRQRLAKSTFLNRLSIISLSDINGMLGMHWRICHRMRQKKNI</sequence>